<reference evidence="2" key="1">
    <citation type="submission" date="2022-09" db="EMBL/GenBank/DDBJ databases">
        <title>Taxonomy of Curtobacterium flaccumfaciens.</title>
        <authorList>
            <person name="Osdaghi E."/>
            <person name="Taghavi S.M."/>
            <person name="Hamidizade M."/>
            <person name="Abachi H."/>
            <person name="Fazliarab A."/>
            <person name="Baeyen S."/>
            <person name="Portier P."/>
            <person name="Van Vaerenbergh J."/>
            <person name="Jacques M.-A."/>
        </authorList>
    </citation>
    <scope>NUCLEOTIDE SEQUENCE</scope>
    <source>
        <strain evidence="2">AGQB46</strain>
        <plasmid evidence="2">unnamed</plasmid>
    </source>
</reference>
<accession>A0A9Q9PAE1</accession>
<gene>
    <name evidence="2" type="ORF">OE229_17935</name>
</gene>
<dbReference type="Proteomes" id="UP001062223">
    <property type="component" value="Plasmid unnamed"/>
</dbReference>
<geneLocation type="plasmid" evidence="2 3">
    <name>unnamed</name>
</geneLocation>
<proteinExistence type="predicted"/>
<evidence type="ECO:0000313" key="3">
    <source>
        <dbReference type="Proteomes" id="UP001062223"/>
    </source>
</evidence>
<dbReference type="GeneID" id="99625290"/>
<protein>
    <submittedName>
        <fullName evidence="2">Uncharacterized protein</fullName>
    </submittedName>
</protein>
<feature type="compositionally biased region" description="Basic and acidic residues" evidence="1">
    <location>
        <begin position="151"/>
        <end position="167"/>
    </location>
</feature>
<keyword evidence="2" id="KW-0614">Plasmid</keyword>
<name>A0A9Q9PAE1_9MICO</name>
<evidence type="ECO:0000313" key="2">
    <source>
        <dbReference type="EMBL" id="UYC82711.1"/>
    </source>
</evidence>
<feature type="region of interest" description="Disordered" evidence="1">
    <location>
        <begin position="144"/>
        <end position="167"/>
    </location>
</feature>
<dbReference type="RefSeq" id="WP_259581538.1">
    <property type="nucleotide sequence ID" value="NZ_CP104936.1"/>
</dbReference>
<dbReference type="KEGG" id="cpoi:OE229_17935"/>
<sequence length="305" mass="32966">MVRIVGPSGDEAEANERLNWQMLILRSVVAHDDRVSVPEIARPGSELLADDEATAPFHTSHLVPYALNVSSDALRTALVVLADGEDIRVPIIGLYPLLRTVIEGSGLATWLVAPDERLVRVKRTREARLSDLSHDDRAVVVASTPELTDDAAERSAKQKMRRENSRQVRSEKRRLLDHAARLGVEIDERGMPGFGPIMEAIAPVIGMSVGEVRGAWHFVSGLTHPSLSRAISMASLEVKDNNGGGILTATMSADLATVSLALDAALLGFKTALDVVAARGGLADLAWTGSDLPPAPRFQRVWNDR</sequence>
<dbReference type="AlphaFoldDB" id="A0A9Q9PAE1"/>
<organism evidence="2 3">
    <name type="scientific">Curtobacterium poinsettiae</name>
    <dbReference type="NCBI Taxonomy" id="159612"/>
    <lineage>
        <taxon>Bacteria</taxon>
        <taxon>Bacillati</taxon>
        <taxon>Actinomycetota</taxon>
        <taxon>Actinomycetes</taxon>
        <taxon>Micrococcales</taxon>
        <taxon>Microbacteriaceae</taxon>
        <taxon>Curtobacterium</taxon>
    </lineage>
</organism>
<evidence type="ECO:0000256" key="1">
    <source>
        <dbReference type="SAM" id="MobiDB-lite"/>
    </source>
</evidence>
<dbReference type="EMBL" id="CP106880">
    <property type="protein sequence ID" value="UYC82711.1"/>
    <property type="molecule type" value="Genomic_DNA"/>
</dbReference>